<dbReference type="AlphaFoldDB" id="A0A0N5AKV2"/>
<dbReference type="InterPro" id="IPR012674">
    <property type="entry name" value="Calycin"/>
</dbReference>
<proteinExistence type="inferred from homology"/>
<dbReference type="PANTHER" id="PTHR22725">
    <property type="entry name" value="FATTY ACID-BINDING PROTEIN HOMOLOG 1-RELATED-RELATED"/>
    <property type="match status" value="1"/>
</dbReference>
<dbReference type="CDD" id="cd00742">
    <property type="entry name" value="FABP"/>
    <property type="match status" value="1"/>
</dbReference>
<evidence type="ECO:0000256" key="2">
    <source>
        <dbReference type="ARBA" id="ARBA00022448"/>
    </source>
</evidence>
<name>A0A0N5AKV2_9BILA</name>
<evidence type="ECO:0000256" key="3">
    <source>
        <dbReference type="ARBA" id="ARBA00023121"/>
    </source>
</evidence>
<dbReference type="Gene3D" id="2.40.128.20">
    <property type="match status" value="1"/>
</dbReference>
<dbReference type="GO" id="GO:0008289">
    <property type="term" value="F:lipid binding"/>
    <property type="evidence" value="ECO:0007669"/>
    <property type="project" value="UniProtKB-KW"/>
</dbReference>
<evidence type="ECO:0000256" key="1">
    <source>
        <dbReference type="ARBA" id="ARBA00008390"/>
    </source>
</evidence>
<keyword evidence="6" id="KW-1185">Reference proteome</keyword>
<dbReference type="STRING" id="451379.A0A0N5AKV2"/>
<feature type="signal peptide" evidence="4">
    <location>
        <begin position="1"/>
        <end position="26"/>
    </location>
</feature>
<evidence type="ECO:0000313" key="7">
    <source>
        <dbReference type="WBParaSite" id="SMUV_0000513701-mRNA-1"/>
    </source>
</evidence>
<dbReference type="PROSITE" id="PS00214">
    <property type="entry name" value="FABP"/>
    <property type="match status" value="1"/>
</dbReference>
<protein>
    <submittedName>
        <fullName evidence="7">FABP domain-containing protein</fullName>
    </submittedName>
</protein>
<reference evidence="7" key="1">
    <citation type="submission" date="2017-02" db="UniProtKB">
        <authorList>
            <consortium name="WormBaseParasite"/>
        </authorList>
    </citation>
    <scope>IDENTIFICATION</scope>
</reference>
<organism evidence="6 7">
    <name type="scientific">Syphacia muris</name>
    <dbReference type="NCBI Taxonomy" id="451379"/>
    <lineage>
        <taxon>Eukaryota</taxon>
        <taxon>Metazoa</taxon>
        <taxon>Ecdysozoa</taxon>
        <taxon>Nematoda</taxon>
        <taxon>Chromadorea</taxon>
        <taxon>Rhabditida</taxon>
        <taxon>Spirurina</taxon>
        <taxon>Oxyuridomorpha</taxon>
        <taxon>Oxyuroidea</taxon>
        <taxon>Oxyuridae</taxon>
        <taxon>Syphacia</taxon>
    </lineage>
</organism>
<dbReference type="Proteomes" id="UP000046393">
    <property type="component" value="Unplaced"/>
</dbReference>
<dbReference type="SUPFAM" id="SSF50814">
    <property type="entry name" value="Lipocalins"/>
    <property type="match status" value="1"/>
</dbReference>
<evidence type="ECO:0000256" key="4">
    <source>
        <dbReference type="SAM" id="SignalP"/>
    </source>
</evidence>
<evidence type="ECO:0000259" key="5">
    <source>
        <dbReference type="PROSITE" id="PS00214"/>
    </source>
</evidence>
<keyword evidence="3" id="KW-0446">Lipid-binding</keyword>
<feature type="domain" description="Cytosolic fatty-acid binding proteins" evidence="5">
    <location>
        <begin position="39"/>
        <end position="56"/>
    </location>
</feature>
<keyword evidence="2" id="KW-0813">Transport</keyword>
<accession>A0A0N5AKV2</accession>
<dbReference type="PANTHER" id="PTHR22725:SF2">
    <property type="entry name" value="FATTY ACID-BINDING PROTEIN HOMOLOG 1-RELATED"/>
    <property type="match status" value="1"/>
</dbReference>
<dbReference type="WBParaSite" id="SMUV_0000513701-mRNA-1">
    <property type="protein sequence ID" value="SMUV_0000513701-mRNA-1"/>
    <property type="gene ID" value="SMUV_0000513701"/>
</dbReference>
<dbReference type="InterPro" id="IPR040094">
    <property type="entry name" value="Lbp1-4"/>
</dbReference>
<comment type="similarity">
    <text evidence="1">Belongs to the calycin superfamily. Fatty-acid binding protein (FABP) family.</text>
</comment>
<evidence type="ECO:0000313" key="6">
    <source>
        <dbReference type="Proteomes" id="UP000046393"/>
    </source>
</evidence>
<feature type="chain" id="PRO_5005893346" evidence="4">
    <location>
        <begin position="27"/>
        <end position="198"/>
    </location>
</feature>
<sequence length="198" mass="22516">MKTLKYISTASLLFCILLLSPKVIMAEVTNIKLPDKFLGKFELDKSENFDEYLQSKGIGWILRKMIMMTSLTKEFKKSSSDSDTYDAFNYSIKKDTAYLSWKLGETIRAEGFDSKIHKITFTYDPETDTFYEKHVRADDPDDKGEVYGYKFEAGRLVMTLLPSSGLMPGDYCCAFNDGGLSLTNLFTVSSQILNVFIL</sequence>
<dbReference type="InterPro" id="IPR000463">
    <property type="entry name" value="Fatty_acid-bd"/>
</dbReference>
<keyword evidence="4" id="KW-0732">Signal</keyword>